<feature type="region of interest" description="Disordered" evidence="8">
    <location>
        <begin position="293"/>
        <end position="331"/>
    </location>
</feature>
<evidence type="ECO:0000256" key="2">
    <source>
        <dbReference type="ARBA" id="ARBA00022679"/>
    </source>
</evidence>
<sequence>MDESDQAGTERDVAGGIAAELEAEGFLHARVVGHGGFGIVYRLDQEDLRRTVAIKVLQSDVDPASRARFLREQQAMGALSEHPNIVAILQAGVTRTGHPYLVMPFHGRGSLDERIRRGGPLSWPAATSIGVRIAGALETAHRLRILHRDVKPSNILLTDYGEPALTDFGIARIEGGFETSANIITATPAFTPPEVLQGQPPTPASDIYALGATLFCAITGHAAFERRSGEQAISQFFRILRDPIPNLRSHRIPDDLCVAIEHAMTRDPAERPPTAAAFGEELRLVQRHHSLPLDDMALPGEPGEVDEDRHDIPTDNQGLSGSHTGGARRSGVLSVPIGPVTKYRPPRSLRRMVERSRLIDLLRLGGERRLIVIHGPAGFGKSTLAVQWSSHLKAMGTSVAWLAIDRDDNNVVWFLAHVLEAIRQVRPALAEELARALEEYGDNAERFVLTSLIDEIHESGERIALVIDDWHRVTDASTIASLEYLIDNSCHHLQLIVTSRTRSGLPLSRTRVHDELVEIDSSQLKFDIDESQDFLAELGGLALSRSEVTQIVRSTDGWAAALQLASLSLRGRSDTAAFIGTMSGRHRAIGDYLAENVLDSLDPAILDFLLSICVTERICGDLASALTQGRHGRAMLEEVERRDLFLHQADDAGEWYRFSGVFSAFLRGRLERDLPERKDDLHRIAFGWFADRRLLREAVDHALAAGEVEQAVTLVETYGMYLVDHGQMVTLLGLIDKLPPREVVNRPRLQIAIAQANVSLHRSAAARSALDLADFSLGQTADEQVDDTLVVEANVVRGVLDVTMDRIDNVETLVSPCLDDPDSQSAWTVSVAANIKSFVNICRFEFDAARRLQDWAAGYHRRAEGTFTEVYGYCYAGLAAREQLDVASAEASFLHALHTARESMGFHSHAARMASALLGELRYEQNHLEEAEQLLDESHAMGSEIALVDFMIAIYATGSRVKALTGDVSAAAELLNEGKEIARSMDLPRLAARIEDEELRQGLLRTARVIQGGEPPHDHMKRDHIKGIEAITAQTVEASTIRQMLRTKKPDRVDAACVRARQLTQGIAMNDRPRALLQAKLLLIACLIEAGRMTEAEEMLTPVAQQCAELGLVRLLADAGPQLINAVARIRGLPPSFLQAVATAGNNGLHPAG</sequence>
<dbReference type="PIRSF" id="PIRSF000574">
    <property type="entry name" value="Ser/Thr_PK_PknK_prd"/>
    <property type="match status" value="1"/>
</dbReference>
<dbReference type="Pfam" id="PF13191">
    <property type="entry name" value="AAA_16"/>
    <property type="match status" value="1"/>
</dbReference>
<dbReference type="AlphaFoldDB" id="A0A1H5F1F9"/>
<dbReference type="EMBL" id="FNSV01000008">
    <property type="protein sequence ID" value="SED97205.1"/>
    <property type="molecule type" value="Genomic_DNA"/>
</dbReference>
<dbReference type="InterPro" id="IPR000719">
    <property type="entry name" value="Prot_kinase_dom"/>
</dbReference>
<evidence type="ECO:0000256" key="7">
    <source>
        <dbReference type="PROSITE-ProRule" id="PRU10141"/>
    </source>
</evidence>
<gene>
    <name evidence="10" type="ORF">SAMN04490239_9458</name>
</gene>
<evidence type="ECO:0000313" key="10">
    <source>
        <dbReference type="EMBL" id="SED97205.1"/>
    </source>
</evidence>
<evidence type="ECO:0000256" key="8">
    <source>
        <dbReference type="SAM" id="MobiDB-lite"/>
    </source>
</evidence>
<dbReference type="PROSITE" id="PS50011">
    <property type="entry name" value="PROTEIN_KINASE_DOM"/>
    <property type="match status" value="1"/>
</dbReference>
<dbReference type="Pfam" id="PF25873">
    <property type="entry name" value="WHD_MalT"/>
    <property type="match status" value="1"/>
</dbReference>
<reference evidence="11" key="1">
    <citation type="submission" date="2016-10" db="EMBL/GenBank/DDBJ databases">
        <authorList>
            <person name="Varghese N."/>
            <person name="Submissions S."/>
        </authorList>
    </citation>
    <scope>NUCLEOTIDE SEQUENCE [LARGE SCALE GENOMIC DNA]</scope>
    <source>
        <strain evidence="11">DSM 44498</strain>
    </source>
</reference>
<accession>A0A1H5F1F9</accession>
<dbReference type="InterPro" id="IPR011990">
    <property type="entry name" value="TPR-like_helical_dom_sf"/>
</dbReference>
<feature type="domain" description="Protein kinase" evidence="9">
    <location>
        <begin position="26"/>
        <end position="291"/>
    </location>
</feature>
<keyword evidence="5 6" id="KW-0067">ATP-binding</keyword>
<evidence type="ECO:0000313" key="11">
    <source>
        <dbReference type="Proteomes" id="UP000183561"/>
    </source>
</evidence>
<dbReference type="CDD" id="cd14014">
    <property type="entry name" value="STKc_PknB_like"/>
    <property type="match status" value="1"/>
</dbReference>
<keyword evidence="11" id="KW-1185">Reference proteome</keyword>
<dbReference type="CDD" id="cd01983">
    <property type="entry name" value="SIMIBI"/>
    <property type="match status" value="1"/>
</dbReference>
<dbReference type="SMART" id="SM00220">
    <property type="entry name" value="S_TKc"/>
    <property type="match status" value="1"/>
</dbReference>
<dbReference type="PROSITE" id="PS00107">
    <property type="entry name" value="PROTEIN_KINASE_ATP"/>
    <property type="match status" value="1"/>
</dbReference>
<dbReference type="GO" id="GO:0106310">
    <property type="term" value="F:protein serine kinase activity"/>
    <property type="evidence" value="ECO:0007669"/>
    <property type="project" value="UniProtKB-UniRule"/>
</dbReference>
<dbReference type="PANTHER" id="PTHR43289">
    <property type="entry name" value="MITOGEN-ACTIVATED PROTEIN KINASE KINASE KINASE 20-RELATED"/>
    <property type="match status" value="1"/>
</dbReference>
<comment type="catalytic activity">
    <reaction evidence="6">
        <text>L-threonyl-[protein] + ATP = O-phospho-L-threonyl-[protein] + ADP + H(+)</text>
        <dbReference type="Rhea" id="RHEA:46608"/>
        <dbReference type="Rhea" id="RHEA-COMP:11060"/>
        <dbReference type="Rhea" id="RHEA-COMP:11605"/>
        <dbReference type="ChEBI" id="CHEBI:15378"/>
        <dbReference type="ChEBI" id="CHEBI:30013"/>
        <dbReference type="ChEBI" id="CHEBI:30616"/>
        <dbReference type="ChEBI" id="CHEBI:61977"/>
        <dbReference type="ChEBI" id="CHEBI:456216"/>
        <dbReference type="EC" id="2.7.11.1"/>
    </reaction>
</comment>
<evidence type="ECO:0000259" key="9">
    <source>
        <dbReference type="PROSITE" id="PS50011"/>
    </source>
</evidence>
<comment type="catalytic activity">
    <reaction evidence="6">
        <text>L-seryl-[protein] + ATP = O-phospho-L-seryl-[protein] + ADP + H(+)</text>
        <dbReference type="Rhea" id="RHEA:17989"/>
        <dbReference type="Rhea" id="RHEA-COMP:9863"/>
        <dbReference type="Rhea" id="RHEA-COMP:11604"/>
        <dbReference type="ChEBI" id="CHEBI:15378"/>
        <dbReference type="ChEBI" id="CHEBI:29999"/>
        <dbReference type="ChEBI" id="CHEBI:30616"/>
        <dbReference type="ChEBI" id="CHEBI:83421"/>
        <dbReference type="ChEBI" id="CHEBI:456216"/>
        <dbReference type="EC" id="2.7.11.1"/>
    </reaction>
</comment>
<dbReference type="EC" id="2.7.11.1" evidence="6"/>
<name>A0A1H5F1F9_9NOCA</name>
<dbReference type="SUPFAM" id="SSF56112">
    <property type="entry name" value="Protein kinase-like (PK-like)"/>
    <property type="match status" value="1"/>
</dbReference>
<feature type="binding site" evidence="7">
    <location>
        <position position="55"/>
    </location>
    <ligand>
        <name>ATP</name>
        <dbReference type="ChEBI" id="CHEBI:30616"/>
    </ligand>
</feature>
<dbReference type="Gene3D" id="3.30.200.20">
    <property type="entry name" value="Phosphorylase Kinase, domain 1"/>
    <property type="match status" value="1"/>
</dbReference>
<dbReference type="Gene3D" id="1.10.510.10">
    <property type="entry name" value="Transferase(Phosphotransferase) domain 1"/>
    <property type="match status" value="1"/>
</dbReference>
<dbReference type="PROSITE" id="PS00108">
    <property type="entry name" value="PROTEIN_KINASE_ST"/>
    <property type="match status" value="1"/>
</dbReference>
<dbReference type="InterPro" id="IPR027417">
    <property type="entry name" value="P-loop_NTPase"/>
</dbReference>
<evidence type="ECO:0000256" key="6">
    <source>
        <dbReference type="PIRNR" id="PIRNR000574"/>
    </source>
</evidence>
<comment type="similarity">
    <text evidence="6">Belongs to the protein kinase superfamily.</text>
</comment>
<dbReference type="Proteomes" id="UP000183561">
    <property type="component" value="Unassembled WGS sequence"/>
</dbReference>
<dbReference type="RefSeq" id="WP_074933989.1">
    <property type="nucleotide sequence ID" value="NZ_FNSV01000008.1"/>
</dbReference>
<dbReference type="GO" id="GO:0046872">
    <property type="term" value="F:metal ion binding"/>
    <property type="evidence" value="ECO:0007669"/>
    <property type="project" value="UniProtKB-UniRule"/>
</dbReference>
<evidence type="ECO:0000256" key="5">
    <source>
        <dbReference type="ARBA" id="ARBA00022840"/>
    </source>
</evidence>
<dbReference type="InterPro" id="IPR016236">
    <property type="entry name" value="Ser/Thr_kinase_PknK_prd"/>
</dbReference>
<dbReference type="InterPro" id="IPR059106">
    <property type="entry name" value="WHD_MalT"/>
</dbReference>
<dbReference type="InterPro" id="IPR041617">
    <property type="entry name" value="TPR_MalT"/>
</dbReference>
<dbReference type="Pfam" id="PF00069">
    <property type="entry name" value="Pkinase"/>
    <property type="match status" value="1"/>
</dbReference>
<dbReference type="GO" id="GO:0005524">
    <property type="term" value="F:ATP binding"/>
    <property type="evidence" value="ECO:0007669"/>
    <property type="project" value="UniProtKB-UniRule"/>
</dbReference>
<keyword evidence="4 6" id="KW-0418">Kinase</keyword>
<dbReference type="InterPro" id="IPR011009">
    <property type="entry name" value="Kinase-like_dom_sf"/>
</dbReference>
<dbReference type="PANTHER" id="PTHR43289:SF6">
    <property type="entry name" value="SERINE_THREONINE-PROTEIN KINASE NEKL-3"/>
    <property type="match status" value="1"/>
</dbReference>
<dbReference type="InterPro" id="IPR008271">
    <property type="entry name" value="Ser/Thr_kinase_AS"/>
</dbReference>
<evidence type="ECO:0000256" key="1">
    <source>
        <dbReference type="ARBA" id="ARBA00022527"/>
    </source>
</evidence>
<dbReference type="InterPro" id="IPR041664">
    <property type="entry name" value="AAA_16"/>
</dbReference>
<organism evidence="10 11">
    <name type="scientific">Rhodococcus koreensis</name>
    <dbReference type="NCBI Taxonomy" id="99653"/>
    <lineage>
        <taxon>Bacteria</taxon>
        <taxon>Bacillati</taxon>
        <taxon>Actinomycetota</taxon>
        <taxon>Actinomycetes</taxon>
        <taxon>Mycobacteriales</taxon>
        <taxon>Nocardiaceae</taxon>
        <taxon>Rhodococcus</taxon>
    </lineage>
</organism>
<dbReference type="Gene3D" id="1.25.40.10">
    <property type="entry name" value="Tetratricopeptide repeat domain"/>
    <property type="match status" value="1"/>
</dbReference>
<protein>
    <recommendedName>
        <fullName evidence="6">Serine/threonine-protein kinase PknK</fullName>
        <ecNumber evidence="6">2.7.11.1</ecNumber>
    </recommendedName>
    <alternativeName>
        <fullName evidence="6">Protein kinase K</fullName>
    </alternativeName>
</protein>
<proteinExistence type="inferred from homology"/>
<dbReference type="GO" id="GO:0004674">
    <property type="term" value="F:protein serine/threonine kinase activity"/>
    <property type="evidence" value="ECO:0007669"/>
    <property type="project" value="UniProtKB-UniRule"/>
</dbReference>
<keyword evidence="3 6" id="KW-0547">Nucleotide-binding</keyword>
<keyword evidence="2 6" id="KW-0808">Transferase</keyword>
<dbReference type="Pfam" id="PF17874">
    <property type="entry name" value="TPR_MalT"/>
    <property type="match status" value="1"/>
</dbReference>
<dbReference type="Gene3D" id="3.40.50.300">
    <property type="entry name" value="P-loop containing nucleotide triphosphate hydrolases"/>
    <property type="match status" value="1"/>
</dbReference>
<dbReference type="InterPro" id="IPR017441">
    <property type="entry name" value="Protein_kinase_ATP_BS"/>
</dbReference>
<keyword evidence="1 6" id="KW-0723">Serine/threonine-protein kinase</keyword>
<dbReference type="SUPFAM" id="SSF52540">
    <property type="entry name" value="P-loop containing nucleoside triphosphate hydrolases"/>
    <property type="match status" value="1"/>
</dbReference>
<evidence type="ECO:0000256" key="3">
    <source>
        <dbReference type="ARBA" id="ARBA00022741"/>
    </source>
</evidence>
<dbReference type="OrthoDB" id="136365at2"/>
<evidence type="ECO:0000256" key="4">
    <source>
        <dbReference type="ARBA" id="ARBA00022777"/>
    </source>
</evidence>